<name>A0A2T3HLP4_9SPHI</name>
<feature type="transmembrane region" description="Helical" evidence="1">
    <location>
        <begin position="80"/>
        <end position="98"/>
    </location>
</feature>
<dbReference type="EMBL" id="PYLS01000005">
    <property type="protein sequence ID" value="PST83360.1"/>
    <property type="molecule type" value="Genomic_DNA"/>
</dbReference>
<feature type="transmembrane region" description="Helical" evidence="1">
    <location>
        <begin position="55"/>
        <end position="73"/>
    </location>
</feature>
<protein>
    <submittedName>
        <fullName evidence="2">DUF998 domain-containing protein</fullName>
    </submittedName>
</protein>
<reference evidence="2 3" key="1">
    <citation type="submission" date="2018-03" db="EMBL/GenBank/DDBJ databases">
        <authorList>
            <person name="Keele B.F."/>
        </authorList>
    </citation>
    <scope>NUCLEOTIDE SEQUENCE [LARGE SCALE GENOMIC DNA]</scope>
    <source>
        <strain evidence="2 3">YL28-9</strain>
    </source>
</reference>
<dbReference type="RefSeq" id="WP_162618669.1">
    <property type="nucleotide sequence ID" value="NZ_KZ686269.1"/>
</dbReference>
<evidence type="ECO:0000313" key="2">
    <source>
        <dbReference type="EMBL" id="PST83360.1"/>
    </source>
</evidence>
<dbReference type="InterPro" id="IPR009339">
    <property type="entry name" value="DUF998"/>
</dbReference>
<feature type="transmembrane region" description="Helical" evidence="1">
    <location>
        <begin position="118"/>
        <end position="139"/>
    </location>
</feature>
<sequence>MKDGDALSYRRLRKMVGVLGFCFPFALAFGSLLSGACTELQSSISGYYHTNMRDLFVGVLCVVAFFFFAYRAYSLADRLAAKLASVFALGVAFFPTGAIPPFDSCRLEPYRQDSLTGYIHYAAAALLFLDMVYFCFFLFTRSAPSAGTTPEKRKRNRVFRTCGAIILVCILLLALYFSTLDKCPAVVNLKPVLWLEAIALMAFGCSWLVKGELLLADRGLHADGR</sequence>
<accession>A0A2T3HLP4</accession>
<feature type="transmembrane region" description="Helical" evidence="1">
    <location>
        <begin position="191"/>
        <end position="209"/>
    </location>
</feature>
<dbReference type="Proteomes" id="UP000240912">
    <property type="component" value="Unassembled WGS sequence"/>
</dbReference>
<evidence type="ECO:0000313" key="3">
    <source>
        <dbReference type="Proteomes" id="UP000240912"/>
    </source>
</evidence>
<proteinExistence type="predicted"/>
<keyword evidence="1" id="KW-1133">Transmembrane helix</keyword>
<gene>
    <name evidence="2" type="ORF">C7T94_12340</name>
</gene>
<feature type="transmembrane region" description="Helical" evidence="1">
    <location>
        <begin position="12"/>
        <end position="35"/>
    </location>
</feature>
<keyword evidence="3" id="KW-1185">Reference proteome</keyword>
<dbReference type="AlphaFoldDB" id="A0A2T3HLP4"/>
<dbReference type="Pfam" id="PF06197">
    <property type="entry name" value="DUF998"/>
    <property type="match status" value="1"/>
</dbReference>
<feature type="transmembrane region" description="Helical" evidence="1">
    <location>
        <begin position="159"/>
        <end position="179"/>
    </location>
</feature>
<keyword evidence="1" id="KW-0472">Membrane</keyword>
<evidence type="ECO:0000256" key="1">
    <source>
        <dbReference type="SAM" id="Phobius"/>
    </source>
</evidence>
<organism evidence="2 3">
    <name type="scientific">Pedobacter yulinensis</name>
    <dbReference type="NCBI Taxonomy" id="2126353"/>
    <lineage>
        <taxon>Bacteria</taxon>
        <taxon>Pseudomonadati</taxon>
        <taxon>Bacteroidota</taxon>
        <taxon>Sphingobacteriia</taxon>
        <taxon>Sphingobacteriales</taxon>
        <taxon>Sphingobacteriaceae</taxon>
        <taxon>Pedobacter</taxon>
    </lineage>
</organism>
<comment type="caution">
    <text evidence="2">The sequence shown here is derived from an EMBL/GenBank/DDBJ whole genome shotgun (WGS) entry which is preliminary data.</text>
</comment>
<keyword evidence="1" id="KW-0812">Transmembrane</keyword>